<dbReference type="PROSITE" id="PS51257">
    <property type="entry name" value="PROKAR_LIPOPROTEIN"/>
    <property type="match status" value="1"/>
</dbReference>
<dbReference type="InterPro" id="IPR013766">
    <property type="entry name" value="Thioredoxin_domain"/>
</dbReference>
<dbReference type="STRING" id="331648.BST97_09365"/>
<name>A0A1W6MP85_9FLAO</name>
<gene>
    <name evidence="3" type="ORF">BST97_09365</name>
</gene>
<dbReference type="PANTHER" id="PTHR10438">
    <property type="entry name" value="THIOREDOXIN"/>
    <property type="match status" value="1"/>
</dbReference>
<sequence>MKKILMILAAAAVVGCGTQEKTTSATTPRMEQTRNQQPVPPAPPKPPKNMDLPAQKDASGNLSGIQNKSAFMYQPFATWFTPRYDSYNPDAEIVSAIEENLEGVEIRAYMGTWCGDSKRETPKFYKLLDQANYDLDDLTMITVDRSKRKPEDLVSGYNIMRVPTFIFYKDGEEIGRYVERPRESLEKDILKIVSGQEYKHSYEN</sequence>
<keyword evidence="4" id="KW-1185">Reference proteome</keyword>
<protein>
    <submittedName>
        <fullName evidence="3">Thiol reductase thioredoxin</fullName>
    </submittedName>
</protein>
<feature type="compositionally biased region" description="Polar residues" evidence="1">
    <location>
        <begin position="19"/>
        <end position="37"/>
    </location>
</feature>
<reference evidence="3 4" key="1">
    <citation type="submission" date="2016-11" db="EMBL/GenBank/DDBJ databases">
        <title>Trade-off between light-utilization and light-protection in marine flavobacteria.</title>
        <authorList>
            <person name="Kumagai Y."/>
        </authorList>
    </citation>
    <scope>NUCLEOTIDE SEQUENCE [LARGE SCALE GENOMIC DNA]</scope>
    <source>
        <strain evidence="3 4">JCM 13191</strain>
    </source>
</reference>
<evidence type="ECO:0000313" key="4">
    <source>
        <dbReference type="Proteomes" id="UP000193431"/>
    </source>
</evidence>
<evidence type="ECO:0000259" key="2">
    <source>
        <dbReference type="Pfam" id="PF00085"/>
    </source>
</evidence>
<dbReference type="Gene3D" id="3.40.30.10">
    <property type="entry name" value="Glutaredoxin"/>
    <property type="match status" value="1"/>
</dbReference>
<dbReference type="Proteomes" id="UP000193431">
    <property type="component" value="Chromosome"/>
</dbReference>
<dbReference type="PANTHER" id="PTHR10438:SF405">
    <property type="entry name" value="THIOREDOXIN DOMAIN-CONTAINING PROTEIN"/>
    <property type="match status" value="1"/>
</dbReference>
<evidence type="ECO:0000256" key="1">
    <source>
        <dbReference type="SAM" id="MobiDB-lite"/>
    </source>
</evidence>
<feature type="compositionally biased region" description="Pro residues" evidence="1">
    <location>
        <begin position="38"/>
        <end position="47"/>
    </location>
</feature>
<dbReference type="Pfam" id="PF00085">
    <property type="entry name" value="Thioredoxin"/>
    <property type="match status" value="1"/>
</dbReference>
<dbReference type="InterPro" id="IPR050620">
    <property type="entry name" value="Thioredoxin_H-type-like"/>
</dbReference>
<evidence type="ECO:0000313" key="3">
    <source>
        <dbReference type="EMBL" id="ARN79433.1"/>
    </source>
</evidence>
<dbReference type="OrthoDB" id="6398367at2"/>
<dbReference type="InterPro" id="IPR036249">
    <property type="entry name" value="Thioredoxin-like_sf"/>
</dbReference>
<dbReference type="AlphaFoldDB" id="A0A1W6MP85"/>
<feature type="region of interest" description="Disordered" evidence="1">
    <location>
        <begin position="18"/>
        <end position="59"/>
    </location>
</feature>
<feature type="domain" description="Thioredoxin" evidence="2">
    <location>
        <begin position="109"/>
        <end position="189"/>
    </location>
</feature>
<dbReference type="SUPFAM" id="SSF52833">
    <property type="entry name" value="Thioredoxin-like"/>
    <property type="match status" value="1"/>
</dbReference>
<dbReference type="EMBL" id="CP019344">
    <property type="protein sequence ID" value="ARN79433.1"/>
    <property type="molecule type" value="Genomic_DNA"/>
</dbReference>
<organism evidence="3 4">
    <name type="scientific">Nonlabens spongiae</name>
    <dbReference type="NCBI Taxonomy" id="331648"/>
    <lineage>
        <taxon>Bacteria</taxon>
        <taxon>Pseudomonadati</taxon>
        <taxon>Bacteroidota</taxon>
        <taxon>Flavobacteriia</taxon>
        <taxon>Flavobacteriales</taxon>
        <taxon>Flavobacteriaceae</taxon>
        <taxon>Nonlabens</taxon>
    </lineage>
</organism>
<accession>A0A1W6MP85</accession>
<dbReference type="CDD" id="cd02947">
    <property type="entry name" value="TRX_family"/>
    <property type="match status" value="1"/>
</dbReference>
<proteinExistence type="predicted"/>